<dbReference type="PANTHER" id="PTHR43877:SF2">
    <property type="entry name" value="AMINOALKYLPHOSPHONATE N-ACETYLTRANSFERASE-RELATED"/>
    <property type="match status" value="1"/>
</dbReference>
<evidence type="ECO:0000313" key="5">
    <source>
        <dbReference type="Proteomes" id="UP001524499"/>
    </source>
</evidence>
<evidence type="ECO:0000259" key="3">
    <source>
        <dbReference type="PROSITE" id="PS51186"/>
    </source>
</evidence>
<reference evidence="4 5" key="1">
    <citation type="submission" date="2022-07" db="EMBL/GenBank/DDBJ databases">
        <title>Methylomonas rivi sp. nov., Methylomonas rosea sp. nov., Methylomonas aureus sp. nov. and Methylomonas subterranea sp. nov., four novel methanotrophs isolated from a freshwater creek and the deep terrestrial subsurface.</title>
        <authorList>
            <person name="Abin C."/>
            <person name="Sankaranarayanan K."/>
            <person name="Garner C."/>
            <person name="Sindelar R."/>
            <person name="Kotary K."/>
            <person name="Garner R."/>
            <person name="Barclay S."/>
            <person name="Lawson P."/>
            <person name="Krumholz L."/>
        </authorList>
    </citation>
    <scope>NUCLEOTIDE SEQUENCE [LARGE SCALE GENOMIC DNA]</scope>
    <source>
        <strain evidence="4 5">SURF-2</strain>
    </source>
</reference>
<accession>A0ABT1TIH0</accession>
<keyword evidence="2" id="KW-0012">Acyltransferase</keyword>
<proteinExistence type="predicted"/>
<dbReference type="EMBL" id="JANIBJ010000027">
    <property type="protein sequence ID" value="MCQ8105267.1"/>
    <property type="molecule type" value="Genomic_DNA"/>
</dbReference>
<gene>
    <name evidence="4" type="ORF">NP590_14220</name>
</gene>
<protein>
    <submittedName>
        <fullName evidence="4">GNAT family N-acetyltransferase</fullName>
    </submittedName>
</protein>
<dbReference type="InterPro" id="IPR000182">
    <property type="entry name" value="GNAT_dom"/>
</dbReference>
<dbReference type="SUPFAM" id="SSF55729">
    <property type="entry name" value="Acyl-CoA N-acyltransferases (Nat)"/>
    <property type="match status" value="1"/>
</dbReference>
<dbReference type="Pfam" id="PF00583">
    <property type="entry name" value="Acetyltransf_1"/>
    <property type="match status" value="1"/>
</dbReference>
<dbReference type="Proteomes" id="UP001524499">
    <property type="component" value="Unassembled WGS sequence"/>
</dbReference>
<name>A0ABT1TIH0_9GAMM</name>
<comment type="caution">
    <text evidence="4">The sequence shown here is derived from an EMBL/GenBank/DDBJ whole genome shotgun (WGS) entry which is preliminary data.</text>
</comment>
<dbReference type="Gene3D" id="3.40.630.30">
    <property type="match status" value="1"/>
</dbReference>
<evidence type="ECO:0000313" key="4">
    <source>
        <dbReference type="EMBL" id="MCQ8105267.1"/>
    </source>
</evidence>
<dbReference type="InterPro" id="IPR050832">
    <property type="entry name" value="Bact_Acetyltransf"/>
</dbReference>
<dbReference type="CDD" id="cd04301">
    <property type="entry name" value="NAT_SF"/>
    <property type="match status" value="1"/>
</dbReference>
<evidence type="ECO:0000256" key="2">
    <source>
        <dbReference type="ARBA" id="ARBA00023315"/>
    </source>
</evidence>
<keyword evidence="5" id="KW-1185">Reference proteome</keyword>
<dbReference type="PANTHER" id="PTHR43877">
    <property type="entry name" value="AMINOALKYLPHOSPHONATE N-ACETYLTRANSFERASE-RELATED-RELATED"/>
    <property type="match status" value="1"/>
</dbReference>
<organism evidence="4 5">
    <name type="scientific">Methylomonas subterranea</name>
    <dbReference type="NCBI Taxonomy" id="2952225"/>
    <lineage>
        <taxon>Bacteria</taxon>
        <taxon>Pseudomonadati</taxon>
        <taxon>Pseudomonadota</taxon>
        <taxon>Gammaproteobacteria</taxon>
        <taxon>Methylococcales</taxon>
        <taxon>Methylococcaceae</taxon>
        <taxon>Methylomonas</taxon>
    </lineage>
</organism>
<sequence>MPDSIVISPATLGDIPALCELLGILFAQEAEFQPDQAAQQQALAQIIADSSIGGIFLARRHEETAGMVSLLYSVSTALGGRVATLEDMVVHPDFRHAGIGSRLLNHAQRFADQNGCKRITLLTDRSNIAAQRFYRRHGFTDSDMLAMRLLLS</sequence>
<feature type="domain" description="N-acetyltransferase" evidence="3">
    <location>
        <begin position="5"/>
        <end position="152"/>
    </location>
</feature>
<keyword evidence="1" id="KW-0808">Transferase</keyword>
<dbReference type="PROSITE" id="PS51186">
    <property type="entry name" value="GNAT"/>
    <property type="match status" value="1"/>
</dbReference>
<evidence type="ECO:0000256" key="1">
    <source>
        <dbReference type="ARBA" id="ARBA00022679"/>
    </source>
</evidence>
<dbReference type="InterPro" id="IPR016181">
    <property type="entry name" value="Acyl_CoA_acyltransferase"/>
</dbReference>
<dbReference type="RefSeq" id="WP_256603197.1">
    <property type="nucleotide sequence ID" value="NZ_JANIBJ010000027.1"/>
</dbReference>